<protein>
    <recommendedName>
        <fullName evidence="2">Transglycosylase SLT domain-containing protein</fullName>
    </recommendedName>
</protein>
<dbReference type="CDD" id="cd00442">
    <property type="entry name" value="Lyz-like"/>
    <property type="match status" value="1"/>
</dbReference>
<evidence type="ECO:0000313" key="3">
    <source>
        <dbReference type="EMBL" id="NEN75760.1"/>
    </source>
</evidence>
<dbReference type="Gene3D" id="1.10.530.10">
    <property type="match status" value="1"/>
</dbReference>
<gene>
    <name evidence="3" type="ORF">F9B74_05390</name>
</gene>
<comment type="caution">
    <text evidence="3">The sequence shown here is derived from an EMBL/GenBank/DDBJ whole genome shotgun (WGS) entry which is preliminary data.</text>
</comment>
<evidence type="ECO:0000256" key="1">
    <source>
        <dbReference type="SAM" id="SignalP"/>
    </source>
</evidence>
<dbReference type="InterPro" id="IPR023346">
    <property type="entry name" value="Lysozyme-like_dom_sf"/>
</dbReference>
<dbReference type="AlphaFoldDB" id="A0A6L9Y5K9"/>
<sequence>MMNKKYIALLSVLFLVSCASTTPPRSPENMCDILDEKPDWGIALEKTRDKWGAPPQIVLSILYQESSFKHDAKPPKDYFLGIIPMGRVSSAYGYPQAKDEVWGDYKKENQLSFVSRDNFADAVDFVGWYMHKSQSVNGISKWDAYHQYLNYHEGWGGYSRGTYHSKGWLLNVAKKVQQRAEQYGAQYMSCRVSL</sequence>
<evidence type="ECO:0000313" key="4">
    <source>
        <dbReference type="Proteomes" id="UP000477651"/>
    </source>
</evidence>
<name>A0A6L9Y5K9_9BURK</name>
<keyword evidence="1" id="KW-0732">Signal</keyword>
<organism evidence="3 4">
    <name type="scientific">Pelistega ratti</name>
    <dbReference type="NCBI Taxonomy" id="2652177"/>
    <lineage>
        <taxon>Bacteria</taxon>
        <taxon>Pseudomonadati</taxon>
        <taxon>Pseudomonadota</taxon>
        <taxon>Betaproteobacteria</taxon>
        <taxon>Burkholderiales</taxon>
        <taxon>Alcaligenaceae</taxon>
        <taxon>Pelistega</taxon>
    </lineage>
</organism>
<dbReference type="Pfam" id="PF19489">
    <property type="entry name" value="SLT_4"/>
    <property type="match status" value="1"/>
</dbReference>
<proteinExistence type="predicted"/>
<keyword evidence="4" id="KW-1185">Reference proteome</keyword>
<dbReference type="Proteomes" id="UP000477651">
    <property type="component" value="Unassembled WGS sequence"/>
</dbReference>
<feature type="signal peptide" evidence="1">
    <location>
        <begin position="1"/>
        <end position="21"/>
    </location>
</feature>
<feature type="domain" description="Transglycosylase SLT" evidence="2">
    <location>
        <begin position="7"/>
        <end position="190"/>
    </location>
</feature>
<evidence type="ECO:0000259" key="2">
    <source>
        <dbReference type="Pfam" id="PF19489"/>
    </source>
</evidence>
<reference evidence="3 4" key="1">
    <citation type="submission" date="2020-02" db="EMBL/GenBank/DDBJ databases">
        <title>Pelistega sp. NLN82 were isolated from wild rodents of the Hainan Island.</title>
        <authorList>
            <person name="Niu N."/>
            <person name="Zhou J."/>
        </authorList>
    </citation>
    <scope>NUCLEOTIDE SEQUENCE [LARGE SCALE GENOMIC DNA]</scope>
    <source>
        <strain evidence="3 4">NLN82</strain>
    </source>
</reference>
<dbReference type="PROSITE" id="PS51257">
    <property type="entry name" value="PROKAR_LIPOPROTEIN"/>
    <property type="match status" value="1"/>
</dbReference>
<accession>A0A6L9Y5K9</accession>
<dbReference type="EMBL" id="JAAGYR010000008">
    <property type="protein sequence ID" value="NEN75760.1"/>
    <property type="molecule type" value="Genomic_DNA"/>
</dbReference>
<dbReference type="InterPro" id="IPR045795">
    <property type="entry name" value="SLT_4"/>
</dbReference>
<feature type="chain" id="PRO_5026666129" description="Transglycosylase SLT domain-containing protein" evidence="1">
    <location>
        <begin position="22"/>
        <end position="194"/>
    </location>
</feature>
<dbReference type="SUPFAM" id="SSF53955">
    <property type="entry name" value="Lysozyme-like"/>
    <property type="match status" value="1"/>
</dbReference>